<accession>A0A2S7WAG2</accession>
<sequence length="174" mass="20636">MKFTKEEKKFWQTHYHFDKPSQLHENWQQIWSVDGNEDDDFFYFFTKRVTTIQDVYLKDTLITDKAVEYMLQFKELKSLFLRRHQTITKACIPFINQMPKLESLNVTKTKITLSDLCDSLDTQSLKEVFLDSEEDEKSLLEKGFLLKERMPNCAIYVNCSSSDDTFGSKVKPIF</sequence>
<evidence type="ECO:0000313" key="1">
    <source>
        <dbReference type="EMBL" id="PQJ74619.1"/>
    </source>
</evidence>
<evidence type="ECO:0000313" key="2">
    <source>
        <dbReference type="Proteomes" id="UP000237608"/>
    </source>
</evidence>
<organism evidence="1 2">
    <name type="scientific">Polaribacter gangjinensis</name>
    <dbReference type="NCBI Taxonomy" id="574710"/>
    <lineage>
        <taxon>Bacteria</taxon>
        <taxon>Pseudomonadati</taxon>
        <taxon>Bacteroidota</taxon>
        <taxon>Flavobacteriia</taxon>
        <taxon>Flavobacteriales</taxon>
        <taxon>Flavobacteriaceae</taxon>
    </lineage>
</organism>
<dbReference type="Gene3D" id="3.80.10.10">
    <property type="entry name" value="Ribonuclease Inhibitor"/>
    <property type="match status" value="1"/>
</dbReference>
<dbReference type="Proteomes" id="UP000237608">
    <property type="component" value="Unassembled WGS sequence"/>
</dbReference>
<gene>
    <name evidence="1" type="ORF">BTO13_04830</name>
</gene>
<reference evidence="1 2" key="1">
    <citation type="submission" date="2016-12" db="EMBL/GenBank/DDBJ databases">
        <title>Trade-off between light-utilization and light-protection in marine flavobacteria.</title>
        <authorList>
            <person name="Kumagai Y."/>
            <person name="Yoshizawa S."/>
            <person name="Kogure K."/>
            <person name="Iwasaki W."/>
        </authorList>
    </citation>
    <scope>NUCLEOTIDE SEQUENCE [LARGE SCALE GENOMIC DNA]</scope>
    <source>
        <strain evidence="1 2">KCTC 22729</strain>
    </source>
</reference>
<dbReference type="EMBL" id="MSCL01000001">
    <property type="protein sequence ID" value="PQJ74619.1"/>
    <property type="molecule type" value="Genomic_DNA"/>
</dbReference>
<keyword evidence="2" id="KW-1185">Reference proteome</keyword>
<proteinExistence type="predicted"/>
<dbReference type="RefSeq" id="WP_105045770.1">
    <property type="nucleotide sequence ID" value="NZ_CP150662.1"/>
</dbReference>
<dbReference type="AlphaFoldDB" id="A0A2S7WAG2"/>
<comment type="caution">
    <text evidence="1">The sequence shown here is derived from an EMBL/GenBank/DDBJ whole genome shotgun (WGS) entry which is preliminary data.</text>
</comment>
<dbReference type="SUPFAM" id="SSF52047">
    <property type="entry name" value="RNI-like"/>
    <property type="match status" value="1"/>
</dbReference>
<name>A0A2S7WAG2_9FLAO</name>
<dbReference type="OrthoDB" id="758726at2"/>
<dbReference type="InterPro" id="IPR032675">
    <property type="entry name" value="LRR_dom_sf"/>
</dbReference>
<protein>
    <submittedName>
        <fullName evidence="1">Uncharacterized protein</fullName>
    </submittedName>
</protein>